<feature type="domain" description="GspL cytoplasmic actin-ATPase-like" evidence="11">
    <location>
        <begin position="39"/>
        <end position="184"/>
    </location>
</feature>
<dbReference type="InterPro" id="IPR025691">
    <property type="entry name" value="GspL_pp_dom"/>
</dbReference>
<dbReference type="HOGENOM" id="CLU_660168_0_0_6"/>
<evidence type="ECO:0000256" key="6">
    <source>
        <dbReference type="ARBA" id="ARBA00022692"/>
    </source>
</evidence>
<evidence type="ECO:0000313" key="14">
    <source>
        <dbReference type="Proteomes" id="UP000009102"/>
    </source>
</evidence>
<proteinExistence type="inferred from homology"/>
<dbReference type="AlphaFoldDB" id="D0KWL6"/>
<evidence type="ECO:0000256" key="3">
    <source>
        <dbReference type="ARBA" id="ARBA00022448"/>
    </source>
</evidence>
<gene>
    <name evidence="13" type="ordered locus">Hneap_0149</name>
</gene>
<keyword evidence="7 10" id="KW-0653">Protein transport</keyword>
<dbReference type="InterPro" id="IPR024230">
    <property type="entry name" value="GspL_cyto_dom"/>
</dbReference>
<dbReference type="GO" id="GO:0015627">
    <property type="term" value="C:type II protein secretion system complex"/>
    <property type="evidence" value="ECO:0007669"/>
    <property type="project" value="InterPro"/>
</dbReference>
<evidence type="ECO:0000259" key="12">
    <source>
        <dbReference type="Pfam" id="PF12693"/>
    </source>
</evidence>
<keyword evidence="14" id="KW-1185">Reference proteome</keyword>
<keyword evidence="8" id="KW-1133">Transmembrane helix</keyword>
<dbReference type="SUPFAM" id="SSF53067">
    <property type="entry name" value="Actin-like ATPase domain"/>
    <property type="match status" value="1"/>
</dbReference>
<evidence type="ECO:0000256" key="1">
    <source>
        <dbReference type="ARBA" id="ARBA00004377"/>
    </source>
</evidence>
<comment type="similarity">
    <text evidence="2 10">Belongs to the GSP L family.</text>
</comment>
<evidence type="ECO:0000256" key="7">
    <source>
        <dbReference type="ARBA" id="ARBA00022927"/>
    </source>
</evidence>
<dbReference type="Gene3D" id="3.30.420.380">
    <property type="match status" value="1"/>
</dbReference>
<feature type="domain" description="GspL periplasmic" evidence="12">
    <location>
        <begin position="261"/>
        <end position="409"/>
    </location>
</feature>
<comment type="subcellular location">
    <subcellularLocation>
        <location evidence="1">Cell inner membrane</location>
        <topology evidence="1">Single-pass membrane protein</topology>
    </subcellularLocation>
</comment>
<keyword evidence="6" id="KW-0812">Transmembrane</keyword>
<protein>
    <recommendedName>
        <fullName evidence="10">Type II secretion system protein L</fullName>
        <shortName evidence="10">T2SS protein L</shortName>
    </recommendedName>
</protein>
<keyword evidence="3 10" id="KW-0813">Transport</keyword>
<name>D0KWL6_HALNC</name>
<dbReference type="GO" id="GO:0009276">
    <property type="term" value="C:Gram-negative-bacterium-type cell wall"/>
    <property type="evidence" value="ECO:0007669"/>
    <property type="project" value="InterPro"/>
</dbReference>
<dbReference type="STRING" id="555778.Hneap_0149"/>
<evidence type="ECO:0000259" key="11">
    <source>
        <dbReference type="Pfam" id="PF05134"/>
    </source>
</evidence>
<evidence type="ECO:0000256" key="4">
    <source>
        <dbReference type="ARBA" id="ARBA00022475"/>
    </source>
</evidence>
<evidence type="ECO:0000313" key="13">
    <source>
        <dbReference type="EMBL" id="ACX95013.1"/>
    </source>
</evidence>
<dbReference type="RefSeq" id="WP_012823049.1">
    <property type="nucleotide sequence ID" value="NC_013422.1"/>
</dbReference>
<dbReference type="GO" id="GO:0015628">
    <property type="term" value="P:protein secretion by the type II secretion system"/>
    <property type="evidence" value="ECO:0007669"/>
    <property type="project" value="InterPro"/>
</dbReference>
<dbReference type="OrthoDB" id="7011844at2"/>
<dbReference type="PIRSF" id="PIRSF015761">
    <property type="entry name" value="Protein_L"/>
    <property type="match status" value="1"/>
</dbReference>
<dbReference type="Pfam" id="PF12693">
    <property type="entry name" value="GspL_C"/>
    <property type="match status" value="1"/>
</dbReference>
<evidence type="ECO:0000256" key="8">
    <source>
        <dbReference type="ARBA" id="ARBA00022989"/>
    </source>
</evidence>
<organism evidence="13 14">
    <name type="scientific">Halothiobacillus neapolitanus (strain ATCC 23641 / DSM 15147 / CIP 104769 / NCIMB 8539 / c2)</name>
    <name type="common">Thiobacillus neapolitanus</name>
    <dbReference type="NCBI Taxonomy" id="555778"/>
    <lineage>
        <taxon>Bacteria</taxon>
        <taxon>Pseudomonadati</taxon>
        <taxon>Pseudomonadota</taxon>
        <taxon>Gammaproteobacteria</taxon>
        <taxon>Chromatiales</taxon>
        <taxon>Halothiobacillaceae</taxon>
        <taxon>Halothiobacillus</taxon>
    </lineage>
</organism>
<evidence type="ECO:0000256" key="2">
    <source>
        <dbReference type="ARBA" id="ARBA00005318"/>
    </source>
</evidence>
<keyword evidence="9" id="KW-0472">Membrane</keyword>
<dbReference type="InterPro" id="IPR007812">
    <property type="entry name" value="T2SS_protein-GspL"/>
</dbReference>
<reference evidence="13 14" key="1">
    <citation type="submission" date="2009-10" db="EMBL/GenBank/DDBJ databases">
        <title>Complete sequence of Halothiobacillus neapolitanus c2.</title>
        <authorList>
            <consortium name="US DOE Joint Genome Institute"/>
            <person name="Lucas S."/>
            <person name="Copeland A."/>
            <person name="Lapidus A."/>
            <person name="Glavina del Rio T."/>
            <person name="Tice H."/>
            <person name="Bruce D."/>
            <person name="Goodwin L."/>
            <person name="Pitluck S."/>
            <person name="Davenport K."/>
            <person name="Brettin T."/>
            <person name="Detter J.C."/>
            <person name="Han C."/>
            <person name="Tapia R."/>
            <person name="Larimer F."/>
            <person name="Land M."/>
            <person name="Hauser L."/>
            <person name="Kyrpides N."/>
            <person name="Mikhailova N."/>
            <person name="Kerfeld C."/>
            <person name="Cannon G."/>
            <person name="Heinhort S."/>
        </authorList>
    </citation>
    <scope>NUCLEOTIDE SEQUENCE [LARGE SCALE GENOMIC DNA]</scope>
    <source>
        <strain evidence="14">ATCC 23641 / c2</strain>
    </source>
</reference>
<accession>D0KWL6</accession>
<dbReference type="EMBL" id="CP001801">
    <property type="protein sequence ID" value="ACX95013.1"/>
    <property type="molecule type" value="Genomic_DNA"/>
</dbReference>
<dbReference type="KEGG" id="hna:Hneap_0149"/>
<evidence type="ECO:0000256" key="5">
    <source>
        <dbReference type="ARBA" id="ARBA00022519"/>
    </source>
</evidence>
<evidence type="ECO:0000256" key="9">
    <source>
        <dbReference type="ARBA" id="ARBA00023136"/>
    </source>
</evidence>
<keyword evidence="5" id="KW-0997">Cell inner membrane</keyword>
<dbReference type="InterPro" id="IPR043129">
    <property type="entry name" value="ATPase_NBD"/>
</dbReference>
<evidence type="ECO:0000256" key="10">
    <source>
        <dbReference type="PIRNR" id="PIRNR015761"/>
    </source>
</evidence>
<dbReference type="eggNOG" id="COG3297">
    <property type="taxonomic scope" value="Bacteria"/>
</dbReference>
<dbReference type="Proteomes" id="UP000009102">
    <property type="component" value="Chromosome"/>
</dbReference>
<sequence length="416" mass="46218">MSDRLFLFVTNREATELHWWQPEHSAQSASPALGDWDAFADWQAKANLRRPVTLSVLLPDSVCSRLIVPIPGTRREKALQALPFALEDLVADDLSQLYPVLAERPLSPGRWPVLLVDADVRTRVLDALKDQGLVPQHLVAMADTLPQPEMGEFCVWVDPVQEHISVLTGPHEGMALAPSTVHNAAEQLAEWLPRMTPAPNRVAFHVPLDQPAHWPEGIEFTAQAAPDWAQWHQLWQAGLEQNRALSAITSAKAVNDQQWQRRWWQVAAAAGVVLVLLLVAQGIKTAQMNHQAERLQTQITQDFHAALPQITRMVNVRVQLQQALDQRVGAHEDTFMPALAAFGSAYQVAKPQDAQLVIKSIRFGEQQLTVELTAQKYAVLQQLLEHLKKNAPAEVKQIDAGVDAGVAHMRIGIKAL</sequence>
<dbReference type="Pfam" id="PF05134">
    <property type="entry name" value="T2SSL"/>
    <property type="match status" value="1"/>
</dbReference>
<comment type="function">
    <text evidence="10">Inner membrane component of the type II secretion system required for the energy-dependent secretion of extracellular factors such as proteases and toxins from the periplasm.</text>
</comment>
<keyword evidence="4" id="KW-1003">Cell membrane</keyword>
<dbReference type="NCBIfam" id="TIGR01709">
    <property type="entry name" value="typeII_sec_gspL"/>
    <property type="match status" value="1"/>
</dbReference>
<dbReference type="GO" id="GO:0005886">
    <property type="term" value="C:plasma membrane"/>
    <property type="evidence" value="ECO:0007669"/>
    <property type="project" value="UniProtKB-SubCell"/>
</dbReference>